<reference evidence="6" key="1">
    <citation type="journal article" date="2016" name="Nat. Commun.">
        <title>The Gonium pectorale genome demonstrates co-option of cell cycle regulation during the evolution of multicellularity.</title>
        <authorList>
            <person name="Hanschen E.R."/>
            <person name="Marriage T.N."/>
            <person name="Ferris P.J."/>
            <person name="Hamaji T."/>
            <person name="Toyoda A."/>
            <person name="Fujiyama A."/>
            <person name="Neme R."/>
            <person name="Noguchi H."/>
            <person name="Minakuchi Y."/>
            <person name="Suzuki M."/>
            <person name="Kawai-Toyooka H."/>
            <person name="Smith D.R."/>
            <person name="Sparks H."/>
            <person name="Anderson J."/>
            <person name="Bakaric R."/>
            <person name="Luria V."/>
            <person name="Karger A."/>
            <person name="Kirschner M.W."/>
            <person name="Durand P.M."/>
            <person name="Michod R.E."/>
            <person name="Nozaki H."/>
            <person name="Olson B.J."/>
        </authorList>
    </citation>
    <scope>NUCLEOTIDE SEQUENCE [LARGE SCALE GENOMIC DNA]</scope>
    <source>
        <strain evidence="6">NIES-2863</strain>
    </source>
</reference>
<evidence type="ECO:0000256" key="3">
    <source>
        <dbReference type="ARBA" id="ARBA00022679"/>
    </source>
</evidence>
<evidence type="ECO:0000313" key="5">
    <source>
        <dbReference type="EMBL" id="KXZ54894.1"/>
    </source>
</evidence>
<dbReference type="GO" id="GO:0008757">
    <property type="term" value="F:S-adenosylmethionine-dependent methyltransferase activity"/>
    <property type="evidence" value="ECO:0007669"/>
    <property type="project" value="UniProtKB-ARBA"/>
</dbReference>
<dbReference type="GO" id="GO:0008173">
    <property type="term" value="F:RNA methyltransferase activity"/>
    <property type="evidence" value="ECO:0007669"/>
    <property type="project" value="UniProtKB-ARBA"/>
</dbReference>
<accession>A0A150GYM4</accession>
<dbReference type="OrthoDB" id="417697at2759"/>
<feature type="domain" description="Methyltransferase type 12" evidence="4">
    <location>
        <begin position="57"/>
        <end position="160"/>
    </location>
</feature>
<dbReference type="InterPro" id="IPR013217">
    <property type="entry name" value="Methyltransf_12"/>
</dbReference>
<keyword evidence="2" id="KW-0489">Methyltransferase</keyword>
<evidence type="ECO:0000256" key="1">
    <source>
        <dbReference type="ARBA" id="ARBA00009725"/>
    </source>
</evidence>
<keyword evidence="3" id="KW-0808">Transferase</keyword>
<name>A0A150GYM4_GONPE</name>
<dbReference type="AlphaFoldDB" id="A0A150GYM4"/>
<dbReference type="InterPro" id="IPR026113">
    <property type="entry name" value="METTL2/6/8-like"/>
</dbReference>
<dbReference type="Proteomes" id="UP000075714">
    <property type="component" value="Unassembled WGS sequence"/>
</dbReference>
<dbReference type="PANTHER" id="PTHR22809:SF14">
    <property type="entry name" value="TRNA N(3)-METHYLCYTIDINE METHYLTRANSFERASE"/>
    <property type="match status" value="1"/>
</dbReference>
<dbReference type="GO" id="GO:0032259">
    <property type="term" value="P:methylation"/>
    <property type="evidence" value="ECO:0007669"/>
    <property type="project" value="UniProtKB-KW"/>
</dbReference>
<evidence type="ECO:0000256" key="2">
    <source>
        <dbReference type="ARBA" id="ARBA00022603"/>
    </source>
</evidence>
<dbReference type="PANTHER" id="PTHR22809">
    <property type="entry name" value="METHYLTRANSFERASE-RELATED"/>
    <property type="match status" value="1"/>
</dbReference>
<proteinExistence type="inferred from homology"/>
<comment type="similarity">
    <text evidence="1">Belongs to the methyltransferase superfamily. METL family.</text>
</comment>
<evidence type="ECO:0000259" key="4">
    <source>
        <dbReference type="Pfam" id="PF08242"/>
    </source>
</evidence>
<comment type="caution">
    <text evidence="5">The sequence shown here is derived from an EMBL/GenBank/DDBJ whole genome shotgun (WGS) entry which is preliminary data.</text>
</comment>
<dbReference type="CDD" id="cd02440">
    <property type="entry name" value="AdoMet_MTases"/>
    <property type="match status" value="1"/>
</dbReference>
<dbReference type="InterPro" id="IPR029063">
    <property type="entry name" value="SAM-dependent_MTases_sf"/>
</dbReference>
<gene>
    <name evidence="5" type="ORF">GPECTOR_4g966</name>
</gene>
<organism evidence="5 6">
    <name type="scientific">Gonium pectorale</name>
    <name type="common">Green alga</name>
    <dbReference type="NCBI Taxonomy" id="33097"/>
    <lineage>
        <taxon>Eukaryota</taxon>
        <taxon>Viridiplantae</taxon>
        <taxon>Chlorophyta</taxon>
        <taxon>core chlorophytes</taxon>
        <taxon>Chlorophyceae</taxon>
        <taxon>CS clade</taxon>
        <taxon>Chlamydomonadales</taxon>
        <taxon>Volvocaceae</taxon>
        <taxon>Gonium</taxon>
    </lineage>
</organism>
<keyword evidence="6" id="KW-1185">Reference proteome</keyword>
<dbReference type="Pfam" id="PF08242">
    <property type="entry name" value="Methyltransf_12"/>
    <property type="match status" value="1"/>
</dbReference>
<evidence type="ECO:0000313" key="6">
    <source>
        <dbReference type="Proteomes" id="UP000075714"/>
    </source>
</evidence>
<protein>
    <recommendedName>
        <fullName evidence="4">Methyltransferase type 12 domain-containing protein</fullName>
    </recommendedName>
</protein>
<dbReference type="SUPFAM" id="SSF53335">
    <property type="entry name" value="S-adenosyl-L-methionine-dependent methyltransferases"/>
    <property type="match status" value="1"/>
</dbReference>
<dbReference type="EMBL" id="LSYV01000005">
    <property type="protein sequence ID" value="KXZ54894.1"/>
    <property type="molecule type" value="Genomic_DNA"/>
</dbReference>
<sequence>MHPVTASTASAPEPSAAYEGSRWEEFYRAHPSARFFKERRYLLLEFPQLLSATHVAEIGCGCGSSILPVLKANPGARATCTDISTTCLDQLLAAAAAEGVPRERVAVFPADATDPAAAPAFVGHGADCLLIMFTLSAVPPEQQAVMLRHAWAALAPGGRLMIRDHGLYDMVQLRIPADQWVAPSLYKRGDGTMAYFFSTEELDHRAACAGFRTAECKYVTVVNRNRKTGMELRRVFVHGVFEKVGSTAEG</sequence>
<dbReference type="Gene3D" id="3.40.50.150">
    <property type="entry name" value="Vaccinia Virus protein VP39"/>
    <property type="match status" value="1"/>
</dbReference>